<comment type="caution">
    <text evidence="1">The sequence shown here is derived from an EMBL/GenBank/DDBJ whole genome shotgun (WGS) entry which is preliminary data.</text>
</comment>
<dbReference type="EMBL" id="LGRX02023239">
    <property type="protein sequence ID" value="KAK3254738.1"/>
    <property type="molecule type" value="Genomic_DNA"/>
</dbReference>
<accession>A0AAE0F805</accession>
<organism evidence="1 2">
    <name type="scientific">Cymbomonas tetramitiformis</name>
    <dbReference type="NCBI Taxonomy" id="36881"/>
    <lineage>
        <taxon>Eukaryota</taxon>
        <taxon>Viridiplantae</taxon>
        <taxon>Chlorophyta</taxon>
        <taxon>Pyramimonadophyceae</taxon>
        <taxon>Pyramimonadales</taxon>
        <taxon>Pyramimonadaceae</taxon>
        <taxon>Cymbomonas</taxon>
    </lineage>
</organism>
<dbReference type="AlphaFoldDB" id="A0AAE0F805"/>
<protein>
    <submittedName>
        <fullName evidence="1">Uncharacterized protein</fullName>
    </submittedName>
</protein>
<keyword evidence="2" id="KW-1185">Reference proteome</keyword>
<evidence type="ECO:0000313" key="1">
    <source>
        <dbReference type="EMBL" id="KAK3254738.1"/>
    </source>
</evidence>
<reference evidence="1 2" key="1">
    <citation type="journal article" date="2015" name="Genome Biol. Evol.">
        <title>Comparative Genomics of a Bacterivorous Green Alga Reveals Evolutionary Causalities and Consequences of Phago-Mixotrophic Mode of Nutrition.</title>
        <authorList>
            <person name="Burns J.A."/>
            <person name="Paasch A."/>
            <person name="Narechania A."/>
            <person name="Kim E."/>
        </authorList>
    </citation>
    <scope>NUCLEOTIDE SEQUENCE [LARGE SCALE GENOMIC DNA]</scope>
    <source>
        <strain evidence="1 2">PLY_AMNH</strain>
    </source>
</reference>
<sequence>MPGSISFDNASQCTLCDDVNGLDCLGGAEFTILESYWLAPNADGCATDVACMMERVYACEGNGCTGKARTTTGPAGISQLELCHVPGYRNDAIMCDVCEDGYEANGEGDCSKCPDRCAAQTLNPGFGWSRTGSVPQSAVLHASNLRNPG</sequence>
<dbReference type="Proteomes" id="UP001190700">
    <property type="component" value="Unassembled WGS sequence"/>
</dbReference>
<gene>
    <name evidence="1" type="ORF">CYMTET_36059</name>
</gene>
<evidence type="ECO:0000313" key="2">
    <source>
        <dbReference type="Proteomes" id="UP001190700"/>
    </source>
</evidence>
<name>A0AAE0F805_9CHLO</name>
<proteinExistence type="predicted"/>